<keyword evidence="4" id="KW-0255">Endonuclease</keyword>
<keyword evidence="3" id="KW-0540">Nuclease</keyword>
<sequence>MVPENICVGTAYELSGDGLNREAEDMHKRNPAISSCQFRPYLLGHHFKERTDNNSLRWLTSFKEPQGQLARWLEELSQYDMEIIHRPGKHHGNADALSRIPPVEECPSYNASSLLTNTARGCSGAGASSRKKWMMSFPYPV</sequence>
<keyword evidence="2" id="KW-0548">Nucleotidyltransferase</keyword>
<dbReference type="Proteomes" id="UP000735302">
    <property type="component" value="Unassembled WGS sequence"/>
</dbReference>
<name>A0AAV4CW17_9GAST</name>
<dbReference type="InterPro" id="IPR043502">
    <property type="entry name" value="DNA/RNA_pol_sf"/>
</dbReference>
<protein>
    <submittedName>
        <fullName evidence="8">Retrovirus-related pol polyprotein from transposon</fullName>
    </submittedName>
</protein>
<dbReference type="PANTHER" id="PTHR34072">
    <property type="entry name" value="ENZYMATIC POLYPROTEIN-RELATED"/>
    <property type="match status" value="1"/>
</dbReference>
<feature type="domain" description="Reverse transcriptase RNase H-like" evidence="7">
    <location>
        <begin position="37"/>
        <end position="79"/>
    </location>
</feature>
<dbReference type="GO" id="GO:0016787">
    <property type="term" value="F:hydrolase activity"/>
    <property type="evidence" value="ECO:0007669"/>
    <property type="project" value="UniProtKB-KW"/>
</dbReference>
<organism evidence="8 9">
    <name type="scientific">Plakobranchus ocellatus</name>
    <dbReference type="NCBI Taxonomy" id="259542"/>
    <lineage>
        <taxon>Eukaryota</taxon>
        <taxon>Metazoa</taxon>
        <taxon>Spiralia</taxon>
        <taxon>Lophotrochozoa</taxon>
        <taxon>Mollusca</taxon>
        <taxon>Gastropoda</taxon>
        <taxon>Heterobranchia</taxon>
        <taxon>Euthyneura</taxon>
        <taxon>Panpulmonata</taxon>
        <taxon>Sacoglossa</taxon>
        <taxon>Placobranchoidea</taxon>
        <taxon>Plakobranchidae</taxon>
        <taxon>Plakobranchus</taxon>
    </lineage>
</organism>
<evidence type="ECO:0000256" key="6">
    <source>
        <dbReference type="ARBA" id="ARBA00022918"/>
    </source>
</evidence>
<dbReference type="SUPFAM" id="SSF56672">
    <property type="entry name" value="DNA/RNA polymerases"/>
    <property type="match status" value="1"/>
</dbReference>
<evidence type="ECO:0000256" key="3">
    <source>
        <dbReference type="ARBA" id="ARBA00022722"/>
    </source>
</evidence>
<dbReference type="EMBL" id="BLXT01007044">
    <property type="protein sequence ID" value="GFO36097.1"/>
    <property type="molecule type" value="Genomic_DNA"/>
</dbReference>
<evidence type="ECO:0000313" key="9">
    <source>
        <dbReference type="Proteomes" id="UP000735302"/>
    </source>
</evidence>
<keyword evidence="6" id="KW-0695">RNA-directed DNA polymerase</keyword>
<dbReference type="GO" id="GO:0004519">
    <property type="term" value="F:endonuclease activity"/>
    <property type="evidence" value="ECO:0007669"/>
    <property type="project" value="UniProtKB-KW"/>
</dbReference>
<dbReference type="CDD" id="cd09274">
    <property type="entry name" value="RNase_HI_RT_Ty3"/>
    <property type="match status" value="1"/>
</dbReference>
<evidence type="ECO:0000256" key="2">
    <source>
        <dbReference type="ARBA" id="ARBA00022695"/>
    </source>
</evidence>
<dbReference type="PANTHER" id="PTHR34072:SF52">
    <property type="entry name" value="RIBONUCLEASE H"/>
    <property type="match status" value="1"/>
</dbReference>
<evidence type="ECO:0000259" key="7">
    <source>
        <dbReference type="Pfam" id="PF17917"/>
    </source>
</evidence>
<evidence type="ECO:0000256" key="5">
    <source>
        <dbReference type="ARBA" id="ARBA00022801"/>
    </source>
</evidence>
<comment type="caution">
    <text evidence="8">The sequence shown here is derived from an EMBL/GenBank/DDBJ whole genome shotgun (WGS) entry which is preliminary data.</text>
</comment>
<proteinExistence type="predicted"/>
<evidence type="ECO:0000313" key="8">
    <source>
        <dbReference type="EMBL" id="GFO36097.1"/>
    </source>
</evidence>
<evidence type="ECO:0000256" key="1">
    <source>
        <dbReference type="ARBA" id="ARBA00022679"/>
    </source>
</evidence>
<dbReference type="Pfam" id="PF17917">
    <property type="entry name" value="RT_RNaseH"/>
    <property type="match status" value="1"/>
</dbReference>
<evidence type="ECO:0000256" key="4">
    <source>
        <dbReference type="ARBA" id="ARBA00022759"/>
    </source>
</evidence>
<dbReference type="InterPro" id="IPR041373">
    <property type="entry name" value="RT_RNaseH"/>
</dbReference>
<keyword evidence="5" id="KW-0378">Hydrolase</keyword>
<dbReference type="AlphaFoldDB" id="A0AAV4CW17"/>
<keyword evidence="1" id="KW-0808">Transferase</keyword>
<reference evidence="8 9" key="1">
    <citation type="journal article" date="2021" name="Elife">
        <title>Chloroplast acquisition without the gene transfer in kleptoplastic sea slugs, Plakobranchus ocellatus.</title>
        <authorList>
            <person name="Maeda T."/>
            <person name="Takahashi S."/>
            <person name="Yoshida T."/>
            <person name="Shimamura S."/>
            <person name="Takaki Y."/>
            <person name="Nagai Y."/>
            <person name="Toyoda A."/>
            <person name="Suzuki Y."/>
            <person name="Arimoto A."/>
            <person name="Ishii H."/>
            <person name="Satoh N."/>
            <person name="Nishiyama T."/>
            <person name="Hasebe M."/>
            <person name="Maruyama T."/>
            <person name="Minagawa J."/>
            <person name="Obokata J."/>
            <person name="Shigenobu S."/>
        </authorList>
    </citation>
    <scope>NUCLEOTIDE SEQUENCE [LARGE SCALE GENOMIC DNA]</scope>
</reference>
<accession>A0AAV4CW17</accession>
<gene>
    <name evidence="8" type="ORF">PoB_006260200</name>
</gene>
<keyword evidence="9" id="KW-1185">Reference proteome</keyword>
<dbReference type="GO" id="GO:0003964">
    <property type="term" value="F:RNA-directed DNA polymerase activity"/>
    <property type="evidence" value="ECO:0007669"/>
    <property type="project" value="UniProtKB-KW"/>
</dbReference>